<evidence type="ECO:0000313" key="12">
    <source>
        <dbReference type="Proteomes" id="UP000306509"/>
    </source>
</evidence>
<evidence type="ECO:0000256" key="3">
    <source>
        <dbReference type="ARBA" id="ARBA00022617"/>
    </source>
</evidence>
<keyword evidence="9" id="KW-0963">Cytoplasm</keyword>
<evidence type="ECO:0000256" key="4">
    <source>
        <dbReference type="ARBA" id="ARBA00022691"/>
    </source>
</evidence>
<evidence type="ECO:0000256" key="1">
    <source>
        <dbReference type="ARBA" id="ARBA00006100"/>
    </source>
</evidence>
<keyword evidence="4 9" id="KW-0949">S-adenosyl-L-methionine</keyword>
<keyword evidence="7 9" id="KW-0411">Iron-sulfur</keyword>
<dbReference type="PANTHER" id="PTHR13932:SF5">
    <property type="entry name" value="RADICAL S-ADENOSYL METHIONINE DOMAIN-CONTAINING PROTEIN 1, MITOCHONDRIAL"/>
    <property type="match status" value="1"/>
</dbReference>
<evidence type="ECO:0000259" key="10">
    <source>
        <dbReference type="PROSITE" id="PS51918"/>
    </source>
</evidence>
<dbReference type="SFLD" id="SFLDF00562">
    <property type="entry name" value="HemN-like__clustered_with_heat"/>
    <property type="match status" value="1"/>
</dbReference>
<dbReference type="NCBIfam" id="TIGR00539">
    <property type="entry name" value="hemN_rel"/>
    <property type="match status" value="1"/>
</dbReference>
<dbReference type="CDD" id="cd01335">
    <property type="entry name" value="Radical_SAM"/>
    <property type="match status" value="1"/>
</dbReference>
<dbReference type="GO" id="GO:0004109">
    <property type="term" value="F:coproporphyrinogen oxidase activity"/>
    <property type="evidence" value="ECO:0007669"/>
    <property type="project" value="InterPro"/>
</dbReference>
<protein>
    <recommendedName>
        <fullName evidence="2 9">Heme chaperone HemW</fullName>
    </recommendedName>
</protein>
<evidence type="ECO:0000256" key="6">
    <source>
        <dbReference type="ARBA" id="ARBA00023004"/>
    </source>
</evidence>
<dbReference type="SFLD" id="SFLDF00288">
    <property type="entry name" value="HemN-like__clustered_with_nucl"/>
    <property type="match status" value="1"/>
</dbReference>
<reference evidence="11 12" key="1">
    <citation type="journal article" date="2019" name="Anaerobe">
        <title>Detection of Robinsoniella peoriensis in multiple bone samples of a trauma patient.</title>
        <authorList>
            <person name="Schrottner P."/>
            <person name="Hartwich K."/>
            <person name="Bunk B."/>
            <person name="Schober I."/>
            <person name="Helbig S."/>
            <person name="Rudolph W.W."/>
            <person name="Gunzer F."/>
        </authorList>
    </citation>
    <scope>NUCLEOTIDE SEQUENCE [LARGE SCALE GENOMIC DNA]</scope>
    <source>
        <strain evidence="11 12">DSM 106044</strain>
    </source>
</reference>
<accession>A0A4U8Q9W7</accession>
<dbReference type="EMBL" id="QGQD01000088">
    <property type="protein sequence ID" value="TLC98625.1"/>
    <property type="molecule type" value="Genomic_DNA"/>
</dbReference>
<dbReference type="SFLD" id="SFLDG01082">
    <property type="entry name" value="B12-binding_domain_containing"/>
    <property type="match status" value="1"/>
</dbReference>
<dbReference type="Gene3D" id="3.20.20.70">
    <property type="entry name" value="Aldolase class I"/>
    <property type="match status" value="1"/>
</dbReference>
<sequence length="385" mass="44329">MEQTKNLGIYIHIPFCIRKCAYCDFLSFTSEEEARKKYAESLISEIQQFEDVKRWHVTSIFIGGGTPSVLKEEETGRILEAIQNKFNMDEDAEITTEANPGTLTKDKLYTYRRQGINRLSLGLQSVHDKELKLLGRIHTYDDFLKGFHLAREAGFSNINVDLMSALPGQTADSWKESLLKILRLKVEHISAYSLIIEEGTPFYEKYADDAKLRDMGEDCHILPSEEEDRGMYYETRRLTGEYGLEQYEISNYAKPGYECRHNQAYWLRQDYLGFGLGASSLIDNVRLRNTVDLAQYNQGIFKKEEREVLSLQEQMEETMFLGLRMKGGISTVEFETAFHTPFSAVYGKTVLGLKNEGLVQTEDERVFLTEKGFDLSNYTLAQFLL</sequence>
<dbReference type="AlphaFoldDB" id="A0A4U8Q9W7"/>
<dbReference type="PROSITE" id="PS51918">
    <property type="entry name" value="RADICAL_SAM"/>
    <property type="match status" value="1"/>
</dbReference>
<keyword evidence="11" id="KW-0560">Oxidoreductase</keyword>
<keyword evidence="3 9" id="KW-0349">Heme</keyword>
<keyword evidence="6 9" id="KW-0408">Iron</keyword>
<evidence type="ECO:0000256" key="2">
    <source>
        <dbReference type="ARBA" id="ARBA00017228"/>
    </source>
</evidence>
<dbReference type="GO" id="GO:0046872">
    <property type="term" value="F:metal ion binding"/>
    <property type="evidence" value="ECO:0007669"/>
    <property type="project" value="UniProtKB-UniRule"/>
</dbReference>
<dbReference type="InterPro" id="IPR004559">
    <property type="entry name" value="HemW-like"/>
</dbReference>
<dbReference type="OrthoDB" id="9808022at2"/>
<dbReference type="GO" id="GO:0051539">
    <property type="term" value="F:4 iron, 4 sulfur cluster binding"/>
    <property type="evidence" value="ECO:0007669"/>
    <property type="project" value="UniProtKB-UniRule"/>
</dbReference>
<keyword evidence="12" id="KW-1185">Reference proteome</keyword>
<dbReference type="SFLD" id="SFLDG01065">
    <property type="entry name" value="anaerobic_coproporphyrinogen-I"/>
    <property type="match status" value="1"/>
</dbReference>
<evidence type="ECO:0000256" key="8">
    <source>
        <dbReference type="ARBA" id="ARBA00023186"/>
    </source>
</evidence>
<evidence type="ECO:0000313" key="11">
    <source>
        <dbReference type="EMBL" id="TLC98625.1"/>
    </source>
</evidence>
<dbReference type="SFLD" id="SFLDS00029">
    <property type="entry name" value="Radical_SAM"/>
    <property type="match status" value="1"/>
</dbReference>
<keyword evidence="8 9" id="KW-0143">Chaperone</keyword>
<name>A0A4U8Q9W7_9FIRM</name>
<comment type="similarity">
    <text evidence="1">Belongs to the anaerobic coproporphyrinogen-III oxidase family. HemW subfamily.</text>
</comment>
<evidence type="ECO:0000256" key="7">
    <source>
        <dbReference type="ARBA" id="ARBA00023014"/>
    </source>
</evidence>
<organism evidence="11 12">
    <name type="scientific">Robinsoniella peoriensis</name>
    <dbReference type="NCBI Taxonomy" id="180332"/>
    <lineage>
        <taxon>Bacteria</taxon>
        <taxon>Bacillati</taxon>
        <taxon>Bacillota</taxon>
        <taxon>Clostridia</taxon>
        <taxon>Lachnospirales</taxon>
        <taxon>Lachnospiraceae</taxon>
        <taxon>Robinsoniella</taxon>
    </lineage>
</organism>
<comment type="function">
    <text evidence="9">Probably acts as a heme chaperone, transferring heme to an unknown acceptor. Binds one molecule of heme per monomer, possibly covalently. Binds 1 [4Fe-4S] cluster. The cluster is coordinated with 3 cysteines and an exchangeable S-adenosyl-L-methionine.</text>
</comment>
<keyword evidence="5 9" id="KW-0479">Metal-binding</keyword>
<comment type="subcellular location">
    <subcellularLocation>
        <location evidence="9">Cytoplasm</location>
    </subcellularLocation>
</comment>
<dbReference type="Pfam" id="PF06969">
    <property type="entry name" value="HemN_C"/>
    <property type="match status" value="1"/>
</dbReference>
<dbReference type="SUPFAM" id="SSF102114">
    <property type="entry name" value="Radical SAM enzymes"/>
    <property type="match status" value="1"/>
</dbReference>
<dbReference type="RefSeq" id="WP_047832940.1">
    <property type="nucleotide sequence ID" value="NZ_CABMJZ010000028.1"/>
</dbReference>
<dbReference type="InterPro" id="IPR013785">
    <property type="entry name" value="Aldolase_TIM"/>
</dbReference>
<evidence type="ECO:0000256" key="9">
    <source>
        <dbReference type="RuleBase" id="RU364116"/>
    </source>
</evidence>
<dbReference type="PANTHER" id="PTHR13932">
    <property type="entry name" value="COPROPORPHYRINIGEN III OXIDASE"/>
    <property type="match status" value="1"/>
</dbReference>
<comment type="caution">
    <text evidence="11">The sequence shown here is derived from an EMBL/GenBank/DDBJ whole genome shotgun (WGS) entry which is preliminary data.</text>
</comment>
<keyword evidence="9" id="KW-0004">4Fe-4S</keyword>
<evidence type="ECO:0000256" key="5">
    <source>
        <dbReference type="ARBA" id="ARBA00022723"/>
    </source>
</evidence>
<dbReference type="GO" id="GO:0005737">
    <property type="term" value="C:cytoplasm"/>
    <property type="evidence" value="ECO:0007669"/>
    <property type="project" value="UniProtKB-SubCell"/>
</dbReference>
<dbReference type="Proteomes" id="UP000306509">
    <property type="component" value="Unassembled WGS sequence"/>
</dbReference>
<dbReference type="GO" id="GO:0006779">
    <property type="term" value="P:porphyrin-containing compound biosynthetic process"/>
    <property type="evidence" value="ECO:0007669"/>
    <property type="project" value="InterPro"/>
</dbReference>
<dbReference type="InterPro" id="IPR058240">
    <property type="entry name" value="rSAM_sf"/>
</dbReference>
<proteinExistence type="inferred from homology"/>
<dbReference type="InterPro" id="IPR034505">
    <property type="entry name" value="Coproporphyrinogen-III_oxidase"/>
</dbReference>
<dbReference type="InterPro" id="IPR007197">
    <property type="entry name" value="rSAM"/>
</dbReference>
<gene>
    <name evidence="11" type="primary">hemN</name>
    <name evidence="11" type="ORF">DSM106044_04537</name>
</gene>
<dbReference type="STRING" id="180332.GCA_000797495_01664"/>
<dbReference type="InterPro" id="IPR010723">
    <property type="entry name" value="HemN_C"/>
</dbReference>
<dbReference type="InterPro" id="IPR006638">
    <property type="entry name" value="Elp3/MiaA/NifB-like_rSAM"/>
</dbReference>
<dbReference type="SMART" id="SM00729">
    <property type="entry name" value="Elp3"/>
    <property type="match status" value="1"/>
</dbReference>
<feature type="domain" description="Radical SAM core" evidence="10">
    <location>
        <begin position="1"/>
        <end position="232"/>
    </location>
</feature>
<dbReference type="Pfam" id="PF04055">
    <property type="entry name" value="Radical_SAM"/>
    <property type="match status" value="1"/>
</dbReference>